<dbReference type="Pfam" id="PF04894">
    <property type="entry name" value="Nre_N"/>
    <property type="match status" value="1"/>
</dbReference>
<dbReference type="Proteomes" id="UP000423396">
    <property type="component" value="Chromosome"/>
</dbReference>
<accession>A0A650CN93</accession>
<evidence type="ECO:0000313" key="4">
    <source>
        <dbReference type="EMBL" id="QGR19314.1"/>
    </source>
</evidence>
<dbReference type="InterPro" id="IPR006979">
    <property type="entry name" value="Nre_C"/>
</dbReference>
<evidence type="ECO:0000313" key="5">
    <source>
        <dbReference type="Proteomes" id="UP000423396"/>
    </source>
</evidence>
<gene>
    <name evidence="4" type="ORF">D1868_04505</name>
</gene>
<keyword evidence="5" id="KW-1185">Reference proteome</keyword>
<comment type="similarity">
    <text evidence="1">Belongs to the Nre family.</text>
</comment>
<dbReference type="RefSeq" id="WP_156005968.1">
    <property type="nucleotide sequence ID" value="NZ_CP045483.1"/>
</dbReference>
<evidence type="ECO:0000259" key="3">
    <source>
        <dbReference type="Pfam" id="PF04895"/>
    </source>
</evidence>
<protein>
    <recommendedName>
        <fullName evidence="1">DNA repair protein</fullName>
    </recommendedName>
</protein>
<dbReference type="Pfam" id="PF04895">
    <property type="entry name" value="Nre_C"/>
    <property type="match status" value="1"/>
</dbReference>
<organism evidence="4 5">
    <name type="scientific">Stygiolobus azoricus</name>
    <dbReference type="NCBI Taxonomy" id="41675"/>
    <lineage>
        <taxon>Archaea</taxon>
        <taxon>Thermoproteota</taxon>
        <taxon>Thermoprotei</taxon>
        <taxon>Sulfolobales</taxon>
        <taxon>Sulfolobaceae</taxon>
        <taxon>Stygiolobus</taxon>
    </lineage>
</organism>
<dbReference type="OrthoDB" id="6609at2157"/>
<dbReference type="PANTHER" id="PTHR38136">
    <property type="entry name" value="DNA REPAIR PROTEIN"/>
    <property type="match status" value="1"/>
</dbReference>
<reference evidence="4 5" key="1">
    <citation type="submission" date="2019-10" db="EMBL/GenBank/DDBJ databases">
        <title>Genome Sequences from Six Type Strain Members of the Archaeal Family Sulfolobaceae: Acidianus ambivalens, Acidianus infernus, Metallosphaera prunae, Stygiolobus azoricus, Sulfolobus metallicus, and Sulfurisphaera ohwakuensis.</title>
        <authorList>
            <person name="Counts J.A."/>
            <person name="Kelly R.M."/>
        </authorList>
    </citation>
    <scope>NUCLEOTIDE SEQUENCE [LARGE SCALE GENOMIC DNA]</scope>
    <source>
        <strain evidence="4 5">FC6</strain>
    </source>
</reference>
<evidence type="ECO:0000256" key="1">
    <source>
        <dbReference type="HAMAP-Rule" id="MF_02096"/>
    </source>
</evidence>
<name>A0A650CN93_9CREN</name>
<evidence type="ECO:0000259" key="2">
    <source>
        <dbReference type="Pfam" id="PF04894"/>
    </source>
</evidence>
<dbReference type="HAMAP" id="MF_02096">
    <property type="entry name" value="Nre"/>
    <property type="match status" value="1"/>
</dbReference>
<feature type="domain" description="Archaeal Nre N-terminal" evidence="2">
    <location>
        <begin position="18"/>
        <end position="291"/>
    </location>
</feature>
<sequence length="413" mass="47712">MRKIPAELCIRCKGYKYLCGLPSCPIMDRFRSVTLAISKIHNSEVIEGSTPPSIIIGERGYPKVSLLYNIPPGVQGESAKDYEDPRGWWGKKSLNEILSLRSQMISSILKKIDITNPYRLYEKEISLAGVSYKPVDSNAVSDKKDIEPKLRFDGIFIPRGPSVEVNDIRVQDNPKLSPQFEKLIFDDVKAESAILELYRNGEDYYRIITGLSLGLFGLKKNRKLVPTRWSITAVDQAIGKFLLSQVKQYPEINEIEVYYSSYLGNYFHVILFPSKYRSVWVEIWHPLSLWTRELIVSDLSENFWGEYDFLDGGYMASRLAVLEKLYERKRQAGVIIIREITSEYYAPVGNWHIRETTRRALEEKKIGTFNNLREAIKFVNSRLKAENQIMLEEVRSIKKLLTQTTIDLFLDKK</sequence>
<keyword evidence="1" id="KW-0227">DNA damage</keyword>
<keyword evidence="1" id="KW-0234">DNA repair</keyword>
<dbReference type="InterPro" id="IPR033167">
    <property type="entry name" value="Nre"/>
</dbReference>
<dbReference type="PANTHER" id="PTHR38136:SF3">
    <property type="entry name" value="DNA REPAIR PROTEIN"/>
    <property type="match status" value="1"/>
</dbReference>
<dbReference type="GeneID" id="42798308"/>
<feature type="domain" description="Archaeal Nre C-terminal" evidence="3">
    <location>
        <begin position="307"/>
        <end position="409"/>
    </location>
</feature>
<proteinExistence type="inferred from homology"/>
<dbReference type="EMBL" id="CP045483">
    <property type="protein sequence ID" value="QGR19314.1"/>
    <property type="molecule type" value="Genomic_DNA"/>
</dbReference>
<dbReference type="GO" id="GO:0006281">
    <property type="term" value="P:DNA repair"/>
    <property type="evidence" value="ECO:0007669"/>
    <property type="project" value="UniProtKB-UniRule"/>
</dbReference>
<comment type="function">
    <text evidence="1">Involved in DNA damage repair.</text>
</comment>
<dbReference type="AlphaFoldDB" id="A0A650CN93"/>
<comment type="caution">
    <text evidence="1">Lacks conserved residue(s) required for the propagation of feature annotation.</text>
</comment>
<dbReference type="KEGG" id="sazo:D1868_04505"/>
<dbReference type="InterPro" id="IPR006978">
    <property type="entry name" value="Nre_N"/>
</dbReference>